<reference evidence="2" key="1">
    <citation type="submission" date="2016-01" db="EMBL/GenBank/DDBJ databases">
        <authorList>
            <person name="Mitreva M."/>
            <person name="Pepin K.H."/>
            <person name="Mihindukulasuriya K.A."/>
            <person name="Fulton R."/>
            <person name="Fronick C."/>
            <person name="O'Laughlin M."/>
            <person name="Miner T."/>
            <person name="Herter B."/>
            <person name="Rosa B.A."/>
            <person name="Cordes M."/>
            <person name="Tomlinson C."/>
            <person name="Wollam A."/>
            <person name="Palsikar V.B."/>
            <person name="Mardis E.R."/>
            <person name="Wilson R.K."/>
        </authorList>
    </citation>
    <scope>NUCLEOTIDE SEQUENCE [LARGE SCALE GENOMIC DNA]</scope>
    <source>
        <strain evidence="2">GED7749B</strain>
    </source>
</reference>
<protein>
    <submittedName>
        <fullName evidence="1">Uncharacterized protein</fullName>
    </submittedName>
</protein>
<dbReference type="EMBL" id="LRPN01000171">
    <property type="protein sequence ID" value="KWZ77394.1"/>
    <property type="molecule type" value="Genomic_DNA"/>
</dbReference>
<dbReference type="Proteomes" id="UP000070376">
    <property type="component" value="Unassembled WGS sequence"/>
</dbReference>
<dbReference type="PATRIC" id="fig|1398.22.peg.3284"/>
<name>A0A133KD44_HEYCO</name>
<organism evidence="1 2">
    <name type="scientific">Heyndrickxia coagulans</name>
    <name type="common">Weizmannia coagulans</name>
    <dbReference type="NCBI Taxonomy" id="1398"/>
    <lineage>
        <taxon>Bacteria</taxon>
        <taxon>Bacillati</taxon>
        <taxon>Bacillota</taxon>
        <taxon>Bacilli</taxon>
        <taxon>Bacillales</taxon>
        <taxon>Bacillaceae</taxon>
        <taxon>Heyndrickxia</taxon>
    </lineage>
</organism>
<gene>
    <name evidence="1" type="ORF">HMPREF3213_03271</name>
</gene>
<proteinExistence type="predicted"/>
<evidence type="ECO:0000313" key="1">
    <source>
        <dbReference type="EMBL" id="KWZ77394.1"/>
    </source>
</evidence>
<dbReference type="AlphaFoldDB" id="A0A133KD44"/>
<comment type="caution">
    <text evidence="1">The sequence shown here is derived from an EMBL/GenBank/DDBJ whole genome shotgun (WGS) entry which is preliminary data.</text>
</comment>
<evidence type="ECO:0000313" key="2">
    <source>
        <dbReference type="Proteomes" id="UP000070376"/>
    </source>
</evidence>
<accession>A0A133KD44</accession>
<sequence>MANLTVCFDFLIKIFKNDLQFCRNGLSYIHNIRQALCDVTFPECVNKASRG</sequence>